<accession>A0A8H3IGZ9</accession>
<dbReference type="GO" id="GO:0000166">
    <property type="term" value="F:nucleotide binding"/>
    <property type="evidence" value="ECO:0007669"/>
    <property type="project" value="InterPro"/>
</dbReference>
<evidence type="ECO:0000313" key="4">
    <source>
        <dbReference type="Proteomes" id="UP000664203"/>
    </source>
</evidence>
<dbReference type="SUPFAM" id="SSF51735">
    <property type="entry name" value="NAD(P)-binding Rossmann-fold domains"/>
    <property type="match status" value="1"/>
</dbReference>
<evidence type="ECO:0000259" key="1">
    <source>
        <dbReference type="Pfam" id="PF01408"/>
    </source>
</evidence>
<organism evidence="3 4">
    <name type="scientific">Alectoria fallacina</name>
    <dbReference type="NCBI Taxonomy" id="1903189"/>
    <lineage>
        <taxon>Eukaryota</taxon>
        <taxon>Fungi</taxon>
        <taxon>Dikarya</taxon>
        <taxon>Ascomycota</taxon>
        <taxon>Pezizomycotina</taxon>
        <taxon>Lecanoromycetes</taxon>
        <taxon>OSLEUM clade</taxon>
        <taxon>Lecanoromycetidae</taxon>
        <taxon>Lecanorales</taxon>
        <taxon>Lecanorineae</taxon>
        <taxon>Parmeliaceae</taxon>
        <taxon>Alectoria</taxon>
    </lineage>
</organism>
<dbReference type="OrthoDB" id="64915at2759"/>
<comment type="caution">
    <text evidence="3">The sequence shown here is derived from an EMBL/GenBank/DDBJ whole genome shotgun (WGS) entry which is preliminary data.</text>
</comment>
<dbReference type="PANTHER" id="PTHR43708:SF1">
    <property type="entry name" value="GALACTOSE_LACTOSE METABOLISM REGULATORY PROTEIN GAL80"/>
    <property type="match status" value="1"/>
</dbReference>
<evidence type="ECO:0000313" key="3">
    <source>
        <dbReference type="EMBL" id="CAF9927697.1"/>
    </source>
</evidence>
<sequence>MAPIGVGVIGLSADQSAWATIGHAAPLKSSPLNGKFNLVAVGTSSPETAKKAAEAQGISLDKAYSSPQAIADDKDVDMVVVSVKTPYHKELALPALHAKKSVFVEWPLGNGLQEAEELAALAKKQGVKTAVGLQARLLPSVQKAKSIIDSGALGRIIGTTLISSSSLLMNFPVKNSYLNDPKSGANLVTIPTIHALDPVLYLLGEFKSFNATTATTFPELRFVEADGSKTEPVKSTIADFISIQGELESGATINFVSSSTTEATPGRFEWIISGEKGSLKFESPRQFIALAPHTLSRFTPAGEKEEEENLYTKLSGGGGKWEEVEFEKGPFGGIGEVYEAFAEGNKDMVDFDEAVKRHKLVEAIFRSAKDGTREEY</sequence>
<dbReference type="SUPFAM" id="SSF55347">
    <property type="entry name" value="Glyceraldehyde-3-phosphate dehydrogenase-like, C-terminal domain"/>
    <property type="match status" value="1"/>
</dbReference>
<proteinExistence type="predicted"/>
<dbReference type="InterPro" id="IPR055080">
    <property type="entry name" value="Gal80p-like_C"/>
</dbReference>
<keyword evidence="4" id="KW-1185">Reference proteome</keyword>
<dbReference type="AlphaFoldDB" id="A0A8H3IGZ9"/>
<feature type="domain" description="Gfo/Idh/MocA-like oxidoreductase N-terminal" evidence="1">
    <location>
        <begin position="5"/>
        <end position="132"/>
    </location>
</feature>
<dbReference type="Pfam" id="PF22685">
    <property type="entry name" value="Gal80p_C-like"/>
    <property type="match status" value="1"/>
</dbReference>
<dbReference type="Gene3D" id="3.40.50.720">
    <property type="entry name" value="NAD(P)-binding Rossmann-like Domain"/>
    <property type="match status" value="1"/>
</dbReference>
<evidence type="ECO:0000259" key="2">
    <source>
        <dbReference type="Pfam" id="PF22685"/>
    </source>
</evidence>
<dbReference type="Proteomes" id="UP000664203">
    <property type="component" value="Unassembled WGS sequence"/>
</dbReference>
<dbReference type="EMBL" id="CAJPDR010000232">
    <property type="protein sequence ID" value="CAF9927697.1"/>
    <property type="molecule type" value="Genomic_DNA"/>
</dbReference>
<reference evidence="3" key="1">
    <citation type="submission" date="2021-03" db="EMBL/GenBank/DDBJ databases">
        <authorList>
            <person name="Tagirdzhanova G."/>
        </authorList>
    </citation>
    <scope>NUCLEOTIDE SEQUENCE</scope>
</reference>
<dbReference type="Gene3D" id="3.30.360.10">
    <property type="entry name" value="Dihydrodipicolinate Reductase, domain 2"/>
    <property type="match status" value="1"/>
</dbReference>
<dbReference type="InterPro" id="IPR051317">
    <property type="entry name" value="Gfo/Idh/MocA_oxidoreduct"/>
</dbReference>
<name>A0A8H3IGZ9_9LECA</name>
<dbReference type="PANTHER" id="PTHR43708">
    <property type="entry name" value="CONSERVED EXPRESSED OXIDOREDUCTASE (EUROFUNG)"/>
    <property type="match status" value="1"/>
</dbReference>
<dbReference type="InterPro" id="IPR000683">
    <property type="entry name" value="Gfo/Idh/MocA-like_OxRdtase_N"/>
</dbReference>
<dbReference type="InterPro" id="IPR036291">
    <property type="entry name" value="NAD(P)-bd_dom_sf"/>
</dbReference>
<protein>
    <submittedName>
        <fullName evidence="3">Transcription regulator gal80</fullName>
    </submittedName>
</protein>
<gene>
    <name evidence="3" type="primary">GAL80</name>
    <name evidence="3" type="ORF">ALECFALPRED_003816</name>
</gene>
<dbReference type="Pfam" id="PF01408">
    <property type="entry name" value="GFO_IDH_MocA"/>
    <property type="match status" value="1"/>
</dbReference>
<feature type="domain" description="Gal80p-like C-terminal" evidence="2">
    <location>
        <begin position="139"/>
        <end position="283"/>
    </location>
</feature>